<evidence type="ECO:0000313" key="3">
    <source>
        <dbReference type="Proteomes" id="UP001595921"/>
    </source>
</evidence>
<evidence type="ECO:0008006" key="4">
    <source>
        <dbReference type="Google" id="ProtNLM"/>
    </source>
</evidence>
<feature type="transmembrane region" description="Helical" evidence="1">
    <location>
        <begin position="6"/>
        <end position="24"/>
    </location>
</feature>
<evidence type="ECO:0000256" key="1">
    <source>
        <dbReference type="SAM" id="Phobius"/>
    </source>
</evidence>
<keyword evidence="1" id="KW-1133">Transmembrane helix</keyword>
<reference evidence="2 3" key="1">
    <citation type="journal article" date="2019" name="Int. J. Syst. Evol. Microbiol.">
        <title>The Global Catalogue of Microorganisms (GCM) 10K type strain sequencing project: providing services to taxonomists for standard genome sequencing and annotation.</title>
        <authorList>
            <consortium name="The Broad Institute Genomics Platform"/>
            <consortium name="The Broad Institute Genome Sequencing Center for Infectious Disease"/>
            <person name="Wu L."/>
            <person name="Ma J."/>
        </authorList>
    </citation>
    <scope>NUCLEOTIDE SEQUENCE [LARGE SCALE GENOMIC DNA]</scope>
    <source>
        <strain evidence="2 3">CGMCC 1.12553</strain>
    </source>
</reference>
<evidence type="ECO:0000313" key="2">
    <source>
        <dbReference type="EMBL" id="MFC4359244.1"/>
    </source>
</evidence>
<sequence length="570" mass="61852">MGINTILVLVGALMFAGLIGTLFTNSPLEKAIWQGQEITKKNSDFTIEIKGDGDITPDQQLSDLALYVYHRASNDGCAEGPYKKSLGLKGPTVWKQNNNKIKKWRNGVPQTANDGEGQAGYPGLKGSYLTQYPKCYGAEDTGIRVTEGSATGKLGQDMEGIYSREYFEIKGKKKVVLIAGNEQSSGSQITGSKPSKDRGDTWLEKNFILASKTSFKTRTASCQSDEKFHGTRQNFALYFNGDVPDNRAGVWMSDSPKKGGIGDKQPYCGDKTKKKPHVDPFLAGSTDKPASVILCPGDKGYIQMNKGKDPTNDGEAGETVGSSIEESGEAAKYGFIQITELGKNCADDRAISIENAVNIYSSKQTQRGRLLTEVSVESTYGIPKEVELVVIDSKGNQIKGAQAEIPAAGQKTLTAANGPFKASLCSVDVEIRQGGATVDKVEDLTPVQAPQECDDALSEYDAKLRTVSKEIVTDLFGTEKLRVHARIANTGRKGGSYYNLRMQYTSDKHREARFSNMDLEPGQTTTNPLTVTKKFGAMDDCKVEIQAWVEPVGVTDTHTIDLSTMDVDGC</sequence>
<accession>A0ABD5PEE6</accession>
<keyword evidence="3" id="KW-1185">Reference proteome</keyword>
<organism evidence="2 3">
    <name type="scientific">Halobium salinum</name>
    <dbReference type="NCBI Taxonomy" id="1364940"/>
    <lineage>
        <taxon>Archaea</taxon>
        <taxon>Methanobacteriati</taxon>
        <taxon>Methanobacteriota</taxon>
        <taxon>Stenosarchaea group</taxon>
        <taxon>Halobacteria</taxon>
        <taxon>Halobacteriales</taxon>
        <taxon>Haloferacaceae</taxon>
        <taxon>Halobium</taxon>
    </lineage>
</organism>
<dbReference type="AlphaFoldDB" id="A0ABD5PEE6"/>
<dbReference type="Proteomes" id="UP001595921">
    <property type="component" value="Unassembled WGS sequence"/>
</dbReference>
<comment type="caution">
    <text evidence="2">The sequence shown here is derived from an EMBL/GenBank/DDBJ whole genome shotgun (WGS) entry which is preliminary data.</text>
</comment>
<keyword evidence="1" id="KW-0812">Transmembrane</keyword>
<dbReference type="RefSeq" id="WP_267622876.1">
    <property type="nucleotide sequence ID" value="NZ_JAODIW010000006.1"/>
</dbReference>
<proteinExistence type="predicted"/>
<gene>
    <name evidence="2" type="ORF">ACFO0N_14960</name>
</gene>
<name>A0ABD5PEE6_9EURY</name>
<protein>
    <recommendedName>
        <fullName evidence="4">CARDB domain-containing protein</fullName>
    </recommendedName>
</protein>
<dbReference type="EMBL" id="JBHSDS010000008">
    <property type="protein sequence ID" value="MFC4359244.1"/>
    <property type="molecule type" value="Genomic_DNA"/>
</dbReference>
<keyword evidence="1" id="KW-0472">Membrane</keyword>